<evidence type="ECO:0000259" key="4">
    <source>
        <dbReference type="Pfam" id="PF23559"/>
    </source>
</evidence>
<accession>A0ABQ7WA12</accession>
<sequence length="850" mass="97145">MLRHKSEVNEWTNILRSEIWDQCCLNGIEPALKLVYNDLPAHLKHCFAYCAIYPKGYQFCKDQVIHLWIANGLVQQFHSGNEYFLELRLRSLFEKVPESEWKPEGFLMHGLINDLARNASSNLCIRLEENKGSHMLEKCRHMSYSMGEGGDFEKLKSLFKSEKLKSFLPINIQLRDQIKLSKRVLHNLLPSLTSLRALSLSCYEIVELPNDLFIKLKFLRFLDVSRTKIKRLPDSICVLYNLETLLLSSCDDLEDLPLQMEKLINLRHLNISNTCLLKMPFHLSKLKSLDVLVGAKFLISGCGGLRMEDLGELHNLYGSLSILELQNVVDRREALKAQMSEKNHVEKLSLEWSESSTADNSQTERDILDELCPHTNIKEVEITGYRGKFFPNWLAGYLFYKLVKLSLCHCKDCDSLPALGQLPCLKFLSIREMHGITEVTEEFFGISLFTKPFSSLEKLEFEDMPEWKQWHVLGNGEFPALEKLSIQNCPKLIGKLPENLSSLTELIISRCPVLNLKTPIQLSNLQIFDVDDSPLFDDSELFGSQLEGMKQIKGLYIGDCNSLTSFPFSILPSTLKEIGIFRCQKLKLEAPVGACAGTQMTHLRIIRCSKLKWLPEHMQELLPSLKELHLSYCPEIEFFPGGGLPFNLQKLEIRNCKKLVNGRKEWRLQRLSHLRELWINHDGSDEEILAGENWELPSSIQRLEVSNMKTLSSQLLKSLSSLEYLCIADIPQIQSMLEEGIPSSLSQLHLNDQHQLHSLPTEVFRYLTSLQSLVISSCHQLQSLSLPSSLSQLIIDDCPNLKLVKGMLSPLSKLSISNCPSLKSLLKFDEGEYWPEIAHISTIEIDEECL</sequence>
<dbReference type="Pfam" id="PF25019">
    <property type="entry name" value="LRR_R13L1-DRL21"/>
    <property type="match status" value="1"/>
</dbReference>
<organism evidence="6 7">
    <name type="scientific">Solanum tuberosum</name>
    <name type="common">Potato</name>
    <dbReference type="NCBI Taxonomy" id="4113"/>
    <lineage>
        <taxon>Eukaryota</taxon>
        <taxon>Viridiplantae</taxon>
        <taxon>Streptophyta</taxon>
        <taxon>Embryophyta</taxon>
        <taxon>Tracheophyta</taxon>
        <taxon>Spermatophyta</taxon>
        <taxon>Magnoliopsida</taxon>
        <taxon>eudicotyledons</taxon>
        <taxon>Gunneridae</taxon>
        <taxon>Pentapetalae</taxon>
        <taxon>asterids</taxon>
        <taxon>lamiids</taxon>
        <taxon>Solanales</taxon>
        <taxon>Solanaceae</taxon>
        <taxon>Solanoideae</taxon>
        <taxon>Solaneae</taxon>
        <taxon>Solanum</taxon>
    </lineage>
</organism>
<keyword evidence="1" id="KW-0547">Nucleotide-binding</keyword>
<name>A0ABQ7WA12_SOLTU</name>
<reference evidence="6 7" key="1">
    <citation type="journal article" date="2021" name="bioRxiv">
        <title>Chromosome-scale and haplotype-resolved genome assembly of a tetraploid potato cultivar.</title>
        <authorList>
            <person name="Sun H."/>
            <person name="Jiao W.-B."/>
            <person name="Krause K."/>
            <person name="Campoy J.A."/>
            <person name="Goel M."/>
            <person name="Folz-Donahue K."/>
            <person name="Kukat C."/>
            <person name="Huettel B."/>
            <person name="Schneeberger K."/>
        </authorList>
    </citation>
    <scope>NUCLEOTIDE SEQUENCE [LARGE SCALE GENOMIC DNA]</scope>
    <source>
        <strain evidence="6">SolTubOtavaFocal</strain>
        <tissue evidence="6">Leaves</tissue>
    </source>
</reference>
<evidence type="ECO:0000313" key="7">
    <source>
        <dbReference type="Proteomes" id="UP000826656"/>
    </source>
</evidence>
<dbReference type="EMBL" id="JAIVGD010000003">
    <property type="protein sequence ID" value="KAH0776850.1"/>
    <property type="molecule type" value="Genomic_DNA"/>
</dbReference>
<evidence type="ECO:0000313" key="6">
    <source>
        <dbReference type="EMBL" id="KAH0776850.1"/>
    </source>
</evidence>
<comment type="caution">
    <text evidence="6">The sequence shown here is derived from an EMBL/GenBank/DDBJ whole genome shotgun (WGS) entry which is preliminary data.</text>
</comment>
<protein>
    <submittedName>
        <fullName evidence="6">Uncharacterized protein</fullName>
    </submittedName>
</protein>
<dbReference type="Gene3D" id="3.80.10.10">
    <property type="entry name" value="Ribonuclease Inhibitor"/>
    <property type="match status" value="4"/>
</dbReference>
<dbReference type="PANTHER" id="PTHR47186">
    <property type="entry name" value="LEUCINE-RICH REPEAT-CONTAINING PROTEIN 57"/>
    <property type="match status" value="1"/>
</dbReference>
<keyword evidence="7" id="KW-1185">Reference proteome</keyword>
<dbReference type="InterPro" id="IPR036388">
    <property type="entry name" value="WH-like_DNA-bd_sf"/>
</dbReference>
<dbReference type="Pfam" id="PF23559">
    <property type="entry name" value="WHD_DRP"/>
    <property type="match status" value="1"/>
</dbReference>
<evidence type="ECO:0000256" key="2">
    <source>
        <dbReference type="ARBA" id="ARBA00022821"/>
    </source>
</evidence>
<feature type="domain" description="R13L1/DRL21-like LRR repeat region" evidence="5">
    <location>
        <begin position="307"/>
        <end position="433"/>
    </location>
</feature>
<dbReference type="SUPFAM" id="SSF52058">
    <property type="entry name" value="L domain-like"/>
    <property type="match status" value="2"/>
</dbReference>
<dbReference type="InterPro" id="IPR032675">
    <property type="entry name" value="LRR_dom_sf"/>
</dbReference>
<evidence type="ECO:0000256" key="3">
    <source>
        <dbReference type="ARBA" id="ARBA00022840"/>
    </source>
</evidence>
<gene>
    <name evidence="6" type="ORF">KY290_008261</name>
</gene>
<keyword evidence="2" id="KW-0611">Plant defense</keyword>
<evidence type="ECO:0000259" key="5">
    <source>
        <dbReference type="Pfam" id="PF25019"/>
    </source>
</evidence>
<dbReference type="InterPro" id="IPR056789">
    <property type="entry name" value="LRR_R13L1-DRL21"/>
</dbReference>
<evidence type="ECO:0000256" key="1">
    <source>
        <dbReference type="ARBA" id="ARBA00022741"/>
    </source>
</evidence>
<keyword evidence="3" id="KW-0067">ATP-binding</keyword>
<feature type="domain" description="Disease resistance protein winged helix" evidence="4">
    <location>
        <begin position="52"/>
        <end position="116"/>
    </location>
</feature>
<dbReference type="Gene3D" id="1.10.10.10">
    <property type="entry name" value="Winged helix-like DNA-binding domain superfamily/Winged helix DNA-binding domain"/>
    <property type="match status" value="1"/>
</dbReference>
<dbReference type="PANTHER" id="PTHR47186:SF42">
    <property type="entry name" value="DISEASE RESISTANCE RPP13-LIKE PROTEIN 1"/>
    <property type="match status" value="1"/>
</dbReference>
<proteinExistence type="predicted"/>
<dbReference type="Proteomes" id="UP000826656">
    <property type="component" value="Unassembled WGS sequence"/>
</dbReference>
<dbReference type="InterPro" id="IPR058922">
    <property type="entry name" value="WHD_DRP"/>
</dbReference>